<dbReference type="GO" id="GO:0030313">
    <property type="term" value="C:cell envelope"/>
    <property type="evidence" value="ECO:0007669"/>
    <property type="project" value="UniProtKB-SubCell"/>
</dbReference>
<name>A0A9D5M5S0_9FIRM</name>
<dbReference type="Proteomes" id="UP000806542">
    <property type="component" value="Unassembled WGS sequence"/>
</dbReference>
<evidence type="ECO:0000313" key="4">
    <source>
        <dbReference type="Proteomes" id="UP000806542"/>
    </source>
</evidence>
<feature type="signal peptide" evidence="2">
    <location>
        <begin position="1"/>
        <end position="22"/>
    </location>
</feature>
<comment type="caution">
    <text evidence="3">The sequence shown here is derived from an EMBL/GenBank/DDBJ whole genome shotgun (WGS) entry which is preliminary data.</text>
</comment>
<dbReference type="Gene3D" id="2.60.40.4270">
    <property type="entry name" value="Listeria-Bacteroides repeat domain"/>
    <property type="match status" value="2"/>
</dbReference>
<dbReference type="RefSeq" id="WP_226393736.1">
    <property type="nucleotide sequence ID" value="NZ_JADCKB010000041.1"/>
</dbReference>
<dbReference type="AlphaFoldDB" id="A0A9D5M5S0"/>
<protein>
    <submittedName>
        <fullName evidence="3">InlB B-repeat-containing protein</fullName>
    </submittedName>
</protein>
<keyword evidence="2" id="KW-0732">Signal</keyword>
<evidence type="ECO:0000256" key="2">
    <source>
        <dbReference type="SAM" id="SignalP"/>
    </source>
</evidence>
<feature type="chain" id="PRO_5039065558" evidence="2">
    <location>
        <begin position="23"/>
        <end position="257"/>
    </location>
</feature>
<proteinExistence type="predicted"/>
<dbReference type="Pfam" id="PF09479">
    <property type="entry name" value="Flg_new"/>
    <property type="match status" value="2"/>
</dbReference>
<dbReference type="EMBL" id="JADCKB010000041">
    <property type="protein sequence ID" value="MBE5041204.1"/>
    <property type="molecule type" value="Genomic_DNA"/>
</dbReference>
<keyword evidence="4" id="KW-1185">Reference proteome</keyword>
<evidence type="ECO:0000256" key="1">
    <source>
        <dbReference type="ARBA" id="ARBA00004196"/>
    </source>
</evidence>
<organism evidence="3 4">
    <name type="scientific">Ructibacterium gallinarum</name>
    <dbReference type="NCBI Taxonomy" id="2779355"/>
    <lineage>
        <taxon>Bacteria</taxon>
        <taxon>Bacillati</taxon>
        <taxon>Bacillota</taxon>
        <taxon>Clostridia</taxon>
        <taxon>Eubacteriales</taxon>
        <taxon>Oscillospiraceae</taxon>
        <taxon>Ructibacterium</taxon>
    </lineage>
</organism>
<comment type="subcellular location">
    <subcellularLocation>
        <location evidence="1">Cell envelope</location>
    </subcellularLocation>
</comment>
<dbReference type="InterPro" id="IPR042229">
    <property type="entry name" value="Listeria/Bacterioides_rpt_sf"/>
</dbReference>
<dbReference type="InterPro" id="IPR013378">
    <property type="entry name" value="InlB-like_B-rpt"/>
</dbReference>
<reference evidence="3" key="1">
    <citation type="submission" date="2020-10" db="EMBL/GenBank/DDBJ databases">
        <title>ChiBAC.</title>
        <authorList>
            <person name="Zenner C."/>
            <person name="Hitch T.C.A."/>
            <person name="Clavel T."/>
        </authorList>
    </citation>
    <scope>NUCLEOTIDE SEQUENCE</scope>
    <source>
        <strain evidence="3">DSM 107454</strain>
    </source>
</reference>
<accession>A0A9D5M5S0</accession>
<sequence length="257" mass="29112">MFKKILGLSLGVGMLLNSTTFAASEQHSWVDDIALSNEVYNAYVCENCGEVRHEEIAKIRNYIITLDANGGIAEPAQLTTKNGKITLPIPANSSDYLFEGWYDKTGMLVTPDRVFEEDTTLYARWSADSTYTLYFVSDGGSRIKPITGAYGMTVSFTEYIPVKEGYVFEGWCADPRDKQQRIVDFTFYEHDVVYAKWRSIGANTAEETKQSTLTDAEVMQYGQYVDEKTSVNVTALWVQQQERLKQLMEIHNSIYGE</sequence>
<gene>
    <name evidence="3" type="ORF">INF28_12150</name>
</gene>
<evidence type="ECO:0000313" key="3">
    <source>
        <dbReference type="EMBL" id="MBE5041204.1"/>
    </source>
</evidence>